<name>A0A846ZM58_9GAMM</name>
<evidence type="ECO:0000313" key="3">
    <source>
        <dbReference type="EMBL" id="NKZ38531.1"/>
    </source>
</evidence>
<dbReference type="NCBIfam" id="TIGR02098">
    <property type="entry name" value="MJ0042_CXXC"/>
    <property type="match status" value="1"/>
</dbReference>
<dbReference type="RefSeq" id="WP_168608820.1">
    <property type="nucleotide sequence ID" value="NZ_JAAZQD010000002.1"/>
</dbReference>
<keyword evidence="1" id="KW-0472">Membrane</keyword>
<evidence type="ECO:0000313" key="4">
    <source>
        <dbReference type="Proteomes" id="UP000541636"/>
    </source>
</evidence>
<accession>A0A846ZM58</accession>
<keyword evidence="1" id="KW-0812">Transmembrane</keyword>
<comment type="caution">
    <text evidence="3">The sequence shown here is derived from an EMBL/GenBank/DDBJ whole genome shotgun (WGS) entry which is preliminary data.</text>
</comment>
<protein>
    <submittedName>
        <fullName evidence="3">DUF3426 domain-containing protein</fullName>
    </submittedName>
</protein>
<dbReference type="Pfam" id="PF11906">
    <property type="entry name" value="DUF3426"/>
    <property type="match status" value="1"/>
</dbReference>
<proteinExistence type="predicted"/>
<feature type="transmembrane region" description="Helical" evidence="1">
    <location>
        <begin position="117"/>
        <end position="137"/>
    </location>
</feature>
<dbReference type="Pfam" id="PF13717">
    <property type="entry name" value="Zn_ribbon_4"/>
    <property type="match status" value="1"/>
</dbReference>
<sequence length="269" mass="28834">MYAQCPECLTVFSFDAETVAQAHGTVACGKCGATFDCLPTLTEQLPEETYETLPVHPSSPAPPVLMMSVVRAGPEDAVQAPLFAHAPPAAEDEDDAPAGMPSFARLQRLPQRTTHRVGRWVAVCGALALVLAAQLVWAERRPLTANPNTRPWMQTLCGWLGCTLPPVADLSKLELISRDVRPHPSVPGALIISATVRNDASFTQPYPVVAITLSDLDGNRIAMRRFRPSDYLDDPAAQSAGLAAGASASLVFEVKDPGKKAVAFEFSFQ</sequence>
<evidence type="ECO:0000259" key="2">
    <source>
        <dbReference type="Pfam" id="PF13717"/>
    </source>
</evidence>
<evidence type="ECO:0000256" key="1">
    <source>
        <dbReference type="SAM" id="Phobius"/>
    </source>
</evidence>
<reference evidence="3 4" key="1">
    <citation type="journal article" date="2017" name="Int. J. Syst. Evol. Microbiol.">
        <title>Oleiagrimonas citrea sp. nov., a marine bacterium isolated from tidal flat sediment and emended description of the genus Oleiagrimonas Fang et al. 2015 and Oleiagrimonas soli.</title>
        <authorList>
            <person name="Yang S.H."/>
            <person name="Seo H.S."/>
            <person name="Seong C.N."/>
            <person name="Kwon K.K."/>
        </authorList>
    </citation>
    <scope>NUCLEOTIDE SEQUENCE [LARGE SCALE GENOMIC DNA]</scope>
    <source>
        <strain evidence="3 4">MEBiC09124</strain>
    </source>
</reference>
<dbReference type="InterPro" id="IPR021834">
    <property type="entry name" value="DUF3426"/>
</dbReference>
<feature type="domain" description="Zinc finger/thioredoxin putative" evidence="2">
    <location>
        <begin position="1"/>
        <end position="35"/>
    </location>
</feature>
<keyword evidence="1" id="KW-1133">Transmembrane helix</keyword>
<gene>
    <name evidence="3" type="ORF">HF690_06105</name>
</gene>
<keyword evidence="4" id="KW-1185">Reference proteome</keyword>
<dbReference type="Proteomes" id="UP000541636">
    <property type="component" value="Unassembled WGS sequence"/>
</dbReference>
<dbReference type="AlphaFoldDB" id="A0A846ZM58"/>
<organism evidence="3 4">
    <name type="scientific">Oleiagrimonas citrea</name>
    <dbReference type="NCBI Taxonomy" id="1665687"/>
    <lineage>
        <taxon>Bacteria</taxon>
        <taxon>Pseudomonadati</taxon>
        <taxon>Pseudomonadota</taxon>
        <taxon>Gammaproteobacteria</taxon>
        <taxon>Lysobacterales</taxon>
        <taxon>Rhodanobacteraceae</taxon>
        <taxon>Oleiagrimonas</taxon>
    </lineage>
</organism>
<dbReference type="EMBL" id="JAAZQD010000002">
    <property type="protein sequence ID" value="NKZ38531.1"/>
    <property type="molecule type" value="Genomic_DNA"/>
</dbReference>
<dbReference type="InterPro" id="IPR011723">
    <property type="entry name" value="Znf/thioredoxin_put"/>
</dbReference>